<evidence type="ECO:0000313" key="2">
    <source>
        <dbReference type="EMBL" id="QSI77783.1"/>
    </source>
</evidence>
<sequence>MNTTDHPFTRATASTLGAEALLAVWNEAYRGYFVPFQFDAAMLQRHMLLGSIDLDRSCVWFDGKTPMAVALAGVRGTRAWLGGWGIAPDWRGKRHSLPLVRDFMQVQVAAGAREIALEALEQNWALRTYEQAGFAYTRRLLVLEGGLNCAPRPGQSASTDTVLTALATLPRAPACWQRDIAALRAQADLQPVCIGSANAITGAALVRIDGDWLRVTDIASSPDATDALLAALAAAADGRQVRLVNEPEGTLAEALCAAGLAIANAQREMAWRPG</sequence>
<dbReference type="RefSeq" id="WP_206255105.1">
    <property type="nucleotide sequence ID" value="NZ_CP071060.1"/>
</dbReference>
<evidence type="ECO:0000259" key="1">
    <source>
        <dbReference type="PROSITE" id="PS51186"/>
    </source>
</evidence>
<dbReference type="EMBL" id="CP071060">
    <property type="protein sequence ID" value="QSI77783.1"/>
    <property type="molecule type" value="Genomic_DNA"/>
</dbReference>
<protein>
    <submittedName>
        <fullName evidence="2">GNAT family N-acetyltransferase</fullName>
    </submittedName>
</protein>
<dbReference type="InterPro" id="IPR016181">
    <property type="entry name" value="Acyl_CoA_acyltransferase"/>
</dbReference>
<dbReference type="Gene3D" id="3.40.630.30">
    <property type="match status" value="1"/>
</dbReference>
<reference evidence="2 3" key="1">
    <citation type="submission" date="2021-02" db="EMBL/GenBank/DDBJ databases">
        <title>Niveibacterium changnyeongensis HC41.</title>
        <authorList>
            <person name="Kang M."/>
        </authorList>
    </citation>
    <scope>NUCLEOTIDE SEQUENCE [LARGE SCALE GENOMIC DNA]</scope>
    <source>
        <strain evidence="2 3">HC41</strain>
    </source>
</reference>
<evidence type="ECO:0000313" key="3">
    <source>
        <dbReference type="Proteomes" id="UP000663570"/>
    </source>
</evidence>
<dbReference type="InterPro" id="IPR000182">
    <property type="entry name" value="GNAT_dom"/>
</dbReference>
<proteinExistence type="predicted"/>
<dbReference type="Proteomes" id="UP000663570">
    <property type="component" value="Chromosome"/>
</dbReference>
<dbReference type="PROSITE" id="PS51186">
    <property type="entry name" value="GNAT"/>
    <property type="match status" value="1"/>
</dbReference>
<name>A0ABX7M7S2_9RHOO</name>
<keyword evidence="3" id="KW-1185">Reference proteome</keyword>
<dbReference type="SUPFAM" id="SSF55729">
    <property type="entry name" value="Acyl-CoA N-acyltransferases (Nat)"/>
    <property type="match status" value="1"/>
</dbReference>
<feature type="domain" description="N-acetyltransferase" evidence="1">
    <location>
        <begin position="11"/>
        <end position="158"/>
    </location>
</feature>
<accession>A0ABX7M7S2</accession>
<organism evidence="2 3">
    <name type="scientific">Niveibacterium microcysteis</name>
    <dbReference type="NCBI Taxonomy" id="2811415"/>
    <lineage>
        <taxon>Bacteria</taxon>
        <taxon>Pseudomonadati</taxon>
        <taxon>Pseudomonadota</taxon>
        <taxon>Betaproteobacteria</taxon>
        <taxon>Rhodocyclales</taxon>
        <taxon>Rhodocyclaceae</taxon>
        <taxon>Niveibacterium</taxon>
    </lineage>
</organism>
<gene>
    <name evidence="2" type="ORF">JY500_03765</name>
</gene>